<reference evidence="1" key="1">
    <citation type="submission" date="2020-10" db="EMBL/GenBank/DDBJ databases">
        <title>Genomic Encyclopedia of Type Strains, Phase IV (KMG-IV): sequencing the most valuable type-strain genomes for metagenomic binning, comparative biology and taxonomic classification.</title>
        <authorList>
            <person name="Goeker M."/>
        </authorList>
    </citation>
    <scope>NUCLEOTIDE SEQUENCE</scope>
    <source>
        <strain evidence="1">DSM 13886</strain>
    </source>
</reference>
<gene>
    <name evidence="1" type="ORF">H4683_003559</name>
</gene>
<organism evidence="1 2">
    <name type="scientific">Sporosarcina limicola</name>
    <dbReference type="NCBI Taxonomy" id="34101"/>
    <lineage>
        <taxon>Bacteria</taxon>
        <taxon>Bacillati</taxon>
        <taxon>Bacillota</taxon>
        <taxon>Bacilli</taxon>
        <taxon>Bacillales</taxon>
        <taxon>Caryophanaceae</taxon>
        <taxon>Sporosarcina</taxon>
    </lineage>
</organism>
<dbReference type="EMBL" id="JADBEL010000026">
    <property type="protein sequence ID" value="MBE1556434.1"/>
    <property type="molecule type" value="Genomic_DNA"/>
</dbReference>
<comment type="caution">
    <text evidence="1">The sequence shown here is derived from an EMBL/GenBank/DDBJ whole genome shotgun (WGS) entry which is preliminary data.</text>
</comment>
<name>A0A927MS32_9BACL</name>
<sequence>MVIVSRIDFLSAVLSCDFSKSRVLKGGMPMLKQYVGKVECVLGNWVVKAILLALSVVLCFPQP</sequence>
<dbReference type="Proteomes" id="UP000658225">
    <property type="component" value="Unassembled WGS sequence"/>
</dbReference>
<protein>
    <submittedName>
        <fullName evidence="1">Uncharacterized protein</fullName>
    </submittedName>
</protein>
<dbReference type="AlphaFoldDB" id="A0A927MS32"/>
<accession>A0A927MS32</accession>
<keyword evidence="2" id="KW-1185">Reference proteome</keyword>
<evidence type="ECO:0000313" key="1">
    <source>
        <dbReference type="EMBL" id="MBE1556434.1"/>
    </source>
</evidence>
<proteinExistence type="predicted"/>
<evidence type="ECO:0000313" key="2">
    <source>
        <dbReference type="Proteomes" id="UP000658225"/>
    </source>
</evidence>